<evidence type="ECO:0000256" key="4">
    <source>
        <dbReference type="PROSITE-ProRule" id="PRU00176"/>
    </source>
</evidence>
<keyword evidence="2 4" id="KW-0694">RNA-binding</keyword>
<dbReference type="STRING" id="1202772.A0A1V9ZCS5"/>
<name>A0A1V9ZCS5_ACHHY</name>
<dbReference type="InterPro" id="IPR000504">
    <property type="entry name" value="RRM_dom"/>
</dbReference>
<dbReference type="EMBL" id="JNBR01000203">
    <property type="protein sequence ID" value="OQR95788.1"/>
    <property type="molecule type" value="Genomic_DNA"/>
</dbReference>
<dbReference type="GO" id="GO:0008380">
    <property type="term" value="P:RNA splicing"/>
    <property type="evidence" value="ECO:0007669"/>
    <property type="project" value="UniProtKB-KW"/>
</dbReference>
<protein>
    <submittedName>
        <fullName evidence="6">Splicing factor U2af large subunit B-like</fullName>
    </submittedName>
</protein>
<dbReference type="GO" id="GO:0003723">
    <property type="term" value="F:RNA binding"/>
    <property type="evidence" value="ECO:0007669"/>
    <property type="project" value="UniProtKB-UniRule"/>
</dbReference>
<accession>A0A1V9ZCS5</accession>
<dbReference type="OrthoDB" id="272703at2759"/>
<evidence type="ECO:0000256" key="2">
    <source>
        <dbReference type="ARBA" id="ARBA00022884"/>
    </source>
</evidence>
<dbReference type="FunFam" id="3.30.70.330:FF:000097">
    <property type="entry name" value="U2 snRNP auxiliary factor large subunit"/>
    <property type="match status" value="1"/>
</dbReference>
<dbReference type="PROSITE" id="PS50102">
    <property type="entry name" value="RRM"/>
    <property type="match status" value="1"/>
</dbReference>
<sequence length="221" mass="24125">MHARRLYIGGWDVETKEDVSSFINTTICTALGKDDGSCFVVSVYIVHERRFAYVELSSMELATACLALDGMIYRGLPLKVRRPNDYNPSAVNDMLSYSKPSFTKLAAAAEASGPIRHLPSRILVLLNVATSDALLDDAEYAAICDEVSTECAKSGPVLSVVVPRPGEARYPPTSVGKVFVEFKLVNHAEHAAKALHGRGFDDRIVAVEFMSPAIFAIPAFW</sequence>
<evidence type="ECO:0000313" key="6">
    <source>
        <dbReference type="EMBL" id="OQR95788.1"/>
    </source>
</evidence>
<dbReference type="InterPro" id="IPR012677">
    <property type="entry name" value="Nucleotide-bd_a/b_plait_sf"/>
</dbReference>
<dbReference type="PANTHER" id="PTHR23139">
    <property type="entry name" value="RNA-BINDING PROTEIN"/>
    <property type="match status" value="1"/>
</dbReference>
<keyword evidence="3" id="KW-0508">mRNA splicing</keyword>
<evidence type="ECO:0000259" key="5">
    <source>
        <dbReference type="PROSITE" id="PS50102"/>
    </source>
</evidence>
<evidence type="ECO:0000256" key="1">
    <source>
        <dbReference type="ARBA" id="ARBA00022664"/>
    </source>
</evidence>
<dbReference type="CDD" id="cd12232">
    <property type="entry name" value="RRM3_U2AF65"/>
    <property type="match status" value="1"/>
</dbReference>
<gene>
    <name evidence="6" type="ORF">ACHHYP_00038</name>
</gene>
<dbReference type="InterPro" id="IPR035979">
    <property type="entry name" value="RBD_domain_sf"/>
</dbReference>
<keyword evidence="7" id="KW-1185">Reference proteome</keyword>
<feature type="domain" description="RRM" evidence="5">
    <location>
        <begin position="121"/>
        <end position="212"/>
    </location>
</feature>
<proteinExistence type="predicted"/>
<keyword evidence="1" id="KW-0507">mRNA processing</keyword>
<evidence type="ECO:0000256" key="3">
    <source>
        <dbReference type="ARBA" id="ARBA00023187"/>
    </source>
</evidence>
<organism evidence="6 7">
    <name type="scientific">Achlya hypogyna</name>
    <name type="common">Oomycete</name>
    <name type="synonym">Protoachlya hypogyna</name>
    <dbReference type="NCBI Taxonomy" id="1202772"/>
    <lineage>
        <taxon>Eukaryota</taxon>
        <taxon>Sar</taxon>
        <taxon>Stramenopiles</taxon>
        <taxon>Oomycota</taxon>
        <taxon>Saprolegniomycetes</taxon>
        <taxon>Saprolegniales</taxon>
        <taxon>Achlyaceae</taxon>
        <taxon>Achlya</taxon>
    </lineage>
</organism>
<dbReference type="SUPFAM" id="SSF54928">
    <property type="entry name" value="RNA-binding domain, RBD"/>
    <property type="match status" value="2"/>
</dbReference>
<dbReference type="AlphaFoldDB" id="A0A1V9ZCS5"/>
<dbReference type="GO" id="GO:0006397">
    <property type="term" value="P:mRNA processing"/>
    <property type="evidence" value="ECO:0007669"/>
    <property type="project" value="UniProtKB-KW"/>
</dbReference>
<reference evidence="6 7" key="1">
    <citation type="journal article" date="2014" name="Genome Biol. Evol.">
        <title>The secreted proteins of Achlya hypogyna and Thraustotheca clavata identify the ancestral oomycete secretome and reveal gene acquisitions by horizontal gene transfer.</title>
        <authorList>
            <person name="Misner I."/>
            <person name="Blouin N."/>
            <person name="Leonard G."/>
            <person name="Richards T.A."/>
            <person name="Lane C.E."/>
        </authorList>
    </citation>
    <scope>NUCLEOTIDE SEQUENCE [LARGE SCALE GENOMIC DNA]</scope>
    <source>
        <strain evidence="6 7">ATCC 48635</strain>
    </source>
</reference>
<evidence type="ECO:0000313" key="7">
    <source>
        <dbReference type="Proteomes" id="UP000243579"/>
    </source>
</evidence>
<dbReference type="Proteomes" id="UP000243579">
    <property type="component" value="Unassembled WGS sequence"/>
</dbReference>
<dbReference type="Gene3D" id="3.30.70.330">
    <property type="match status" value="2"/>
</dbReference>
<dbReference type="SMART" id="SM00360">
    <property type="entry name" value="RRM"/>
    <property type="match status" value="2"/>
</dbReference>
<comment type="caution">
    <text evidence="6">The sequence shown here is derived from an EMBL/GenBank/DDBJ whole genome shotgun (WGS) entry which is preliminary data.</text>
</comment>